<feature type="transmembrane region" description="Helical" evidence="2">
    <location>
        <begin position="40"/>
        <end position="59"/>
    </location>
</feature>
<comment type="caution">
    <text evidence="3">The sequence shown here is derived from an EMBL/GenBank/DDBJ whole genome shotgun (WGS) entry which is preliminary data.</text>
</comment>
<dbReference type="AlphaFoldDB" id="A0A2G8RDT0"/>
<keyword evidence="4" id="KW-1185">Reference proteome</keyword>
<organism evidence="3 4">
    <name type="scientific">Puniceibacterium antarcticum</name>
    <dbReference type="NCBI Taxonomy" id="1206336"/>
    <lineage>
        <taxon>Bacteria</taxon>
        <taxon>Pseudomonadati</taxon>
        <taxon>Pseudomonadota</taxon>
        <taxon>Alphaproteobacteria</taxon>
        <taxon>Rhodobacterales</taxon>
        <taxon>Paracoccaceae</taxon>
        <taxon>Puniceibacterium</taxon>
    </lineage>
</organism>
<dbReference type="OrthoDB" id="9812956at2"/>
<dbReference type="PANTHER" id="PTHR40659">
    <property type="entry name" value="NICKEL/COBALT EFFLUX SYSTEM RCNA"/>
    <property type="match status" value="1"/>
</dbReference>
<dbReference type="PANTHER" id="PTHR40659:SF1">
    <property type="entry name" value="NICKEL_COBALT EFFLUX SYSTEM RCNA"/>
    <property type="match status" value="1"/>
</dbReference>
<evidence type="ECO:0000313" key="3">
    <source>
        <dbReference type="EMBL" id="PIL19258.1"/>
    </source>
</evidence>
<keyword evidence="2" id="KW-0812">Transmembrane</keyword>
<evidence type="ECO:0000256" key="1">
    <source>
        <dbReference type="SAM" id="MobiDB-lite"/>
    </source>
</evidence>
<feature type="transmembrane region" description="Helical" evidence="2">
    <location>
        <begin position="137"/>
        <end position="162"/>
    </location>
</feature>
<feature type="transmembrane region" description="Helical" evidence="2">
    <location>
        <begin position="183"/>
        <end position="204"/>
    </location>
</feature>
<keyword evidence="2" id="KW-0472">Membrane</keyword>
<dbReference type="GO" id="GO:0006824">
    <property type="term" value="P:cobalt ion transport"/>
    <property type="evidence" value="ECO:0007669"/>
    <property type="project" value="UniProtKB-KW"/>
</dbReference>
<dbReference type="InterPro" id="IPR051224">
    <property type="entry name" value="NiCoT_RcnA"/>
</dbReference>
<evidence type="ECO:0000256" key="2">
    <source>
        <dbReference type="SAM" id="Phobius"/>
    </source>
</evidence>
<proteinExistence type="predicted"/>
<accession>A0A2G8RDT0</accession>
<reference evidence="3 4" key="1">
    <citation type="submission" date="2013-09" db="EMBL/GenBank/DDBJ databases">
        <title>Genome sequencing of Phaeobacter antarcticus sp. nov. SM1211.</title>
        <authorList>
            <person name="Zhang X.-Y."/>
            <person name="Liu C."/>
            <person name="Chen X.-L."/>
            <person name="Xie B.-B."/>
            <person name="Qin Q.-L."/>
            <person name="Rong J.-C."/>
            <person name="Zhang Y.-Z."/>
        </authorList>
    </citation>
    <scope>NUCLEOTIDE SEQUENCE [LARGE SCALE GENOMIC DNA]</scope>
    <source>
        <strain evidence="3 4">SM1211</strain>
    </source>
</reference>
<feature type="compositionally biased region" description="Basic and acidic residues" evidence="1">
    <location>
        <begin position="72"/>
        <end position="85"/>
    </location>
</feature>
<evidence type="ECO:0000313" key="4">
    <source>
        <dbReference type="Proteomes" id="UP000231259"/>
    </source>
</evidence>
<keyword evidence="2" id="KW-1133">Transmembrane helix</keyword>
<evidence type="ECO:0008006" key="5">
    <source>
        <dbReference type="Google" id="ProtNLM"/>
    </source>
</evidence>
<feature type="region of interest" description="Disordered" evidence="1">
    <location>
        <begin position="70"/>
        <end position="90"/>
    </location>
</feature>
<gene>
    <name evidence="3" type="ORF">P775_15540</name>
</gene>
<feature type="transmembrane region" description="Helical" evidence="2">
    <location>
        <begin position="110"/>
        <end position="131"/>
    </location>
</feature>
<name>A0A2G8RDT0_9RHOB</name>
<dbReference type="GO" id="GO:0046583">
    <property type="term" value="F:monoatomic cation efflux transmembrane transporter activity"/>
    <property type="evidence" value="ECO:0007669"/>
    <property type="project" value="TreeGrafter"/>
</dbReference>
<feature type="non-terminal residue" evidence="3">
    <location>
        <position position="1"/>
    </location>
</feature>
<protein>
    <recommendedName>
        <fullName evidence="5">Nickel/cobalt efflux system</fullName>
    </recommendedName>
</protein>
<dbReference type="GO" id="GO:0005886">
    <property type="term" value="C:plasma membrane"/>
    <property type="evidence" value="ECO:0007669"/>
    <property type="project" value="UniProtKB-SubCell"/>
</dbReference>
<dbReference type="Proteomes" id="UP000231259">
    <property type="component" value="Unassembled WGS sequence"/>
</dbReference>
<dbReference type="GO" id="GO:0032025">
    <property type="term" value="P:response to cobalt ion"/>
    <property type="evidence" value="ECO:0007669"/>
    <property type="project" value="TreeGrafter"/>
</dbReference>
<dbReference type="EMBL" id="AWWI01000105">
    <property type="protein sequence ID" value="PIL19258.1"/>
    <property type="molecule type" value="Genomic_DNA"/>
</dbReference>
<dbReference type="GO" id="GO:0010045">
    <property type="term" value="P:response to nickel cation"/>
    <property type="evidence" value="ECO:0007669"/>
    <property type="project" value="TreeGrafter"/>
</dbReference>
<sequence length="207" mass="21335">LGALAVASSLAQAASAVVLVYSGVLLLGWSRVYMQDLADGLMAPLSYGAIALIGGWLALRGARKLLPRRERHVHDHEHSHDHGHAQDCGCGHAHGPTADQAASVRSLRDALLLVGAIAIRPCTGSLFLLIITWRMGLLWQGILGAFAIGLGTAAVTLAVAAASVTLREGTLARISTGPATARALGLVETLAGAIIAALAVQLLLRAL</sequence>
<dbReference type="RefSeq" id="WP_099911719.1">
    <property type="nucleotide sequence ID" value="NZ_AWWI01000105.1"/>
</dbReference>
<dbReference type="GO" id="GO:0015099">
    <property type="term" value="F:nickel cation transmembrane transporter activity"/>
    <property type="evidence" value="ECO:0007669"/>
    <property type="project" value="TreeGrafter"/>
</dbReference>